<dbReference type="Pfam" id="PF08889">
    <property type="entry name" value="WbqC"/>
    <property type="match status" value="1"/>
</dbReference>
<sequence length="223" mass="24687">MSTIAVMQPYFFPYAGYFRLLAAADVFVLFDCVQFPRRGWVHRNRFRRADATLDWLTLPLAKAPRDARIADLAFAPDAEAEMHARMARFPALADALDRHDPLVAGAAACAGRPNDYLAAQIATVADRLGLCPRMVRSSTLDTPPDLRGAERIIHIVRQLGGRRYVNSPGGRALYTPDHFADAGLDLAFLVPYQNDMSSILDRLLREPPADVRADILAATQLVD</sequence>
<dbReference type="RefSeq" id="WP_165878854.1">
    <property type="nucleotide sequence ID" value="NZ_JACIGF010000008.1"/>
</dbReference>
<evidence type="ECO:0000313" key="1">
    <source>
        <dbReference type="EMBL" id="TCP32981.1"/>
    </source>
</evidence>
<dbReference type="EMBL" id="SLXO01000008">
    <property type="protein sequence ID" value="TCP32981.1"/>
    <property type="molecule type" value="Genomic_DNA"/>
</dbReference>
<keyword evidence="2" id="KW-1185">Reference proteome</keyword>
<protein>
    <submittedName>
        <fullName evidence="1">WbqC-like protein</fullName>
    </submittedName>
</protein>
<gene>
    <name evidence="1" type="ORF">EV659_10880</name>
</gene>
<dbReference type="AlphaFoldDB" id="A0A4R2PFP7"/>
<name>A0A4R2PFP7_RHOSA</name>
<organism evidence="1 2">
    <name type="scientific">Rhodothalassium salexigens DSM 2132</name>
    <dbReference type="NCBI Taxonomy" id="1188247"/>
    <lineage>
        <taxon>Bacteria</taxon>
        <taxon>Pseudomonadati</taxon>
        <taxon>Pseudomonadota</taxon>
        <taxon>Alphaproteobacteria</taxon>
        <taxon>Rhodothalassiales</taxon>
        <taxon>Rhodothalassiaceae</taxon>
        <taxon>Rhodothalassium</taxon>
    </lineage>
</organism>
<evidence type="ECO:0000313" key="2">
    <source>
        <dbReference type="Proteomes" id="UP000295399"/>
    </source>
</evidence>
<dbReference type="InterPro" id="IPR014985">
    <property type="entry name" value="WbqC"/>
</dbReference>
<comment type="caution">
    <text evidence="1">The sequence shown here is derived from an EMBL/GenBank/DDBJ whole genome shotgun (WGS) entry which is preliminary data.</text>
</comment>
<dbReference type="Proteomes" id="UP000295399">
    <property type="component" value="Unassembled WGS sequence"/>
</dbReference>
<accession>A0A4R2PFP7</accession>
<proteinExistence type="predicted"/>
<dbReference type="InParanoid" id="A0A4R2PFP7"/>
<reference evidence="1 2" key="1">
    <citation type="submission" date="2019-03" db="EMBL/GenBank/DDBJ databases">
        <title>Genomic Encyclopedia of Type Strains, Phase IV (KMG-IV): sequencing the most valuable type-strain genomes for metagenomic binning, comparative biology and taxonomic classification.</title>
        <authorList>
            <person name="Goeker M."/>
        </authorList>
    </citation>
    <scope>NUCLEOTIDE SEQUENCE [LARGE SCALE GENOMIC DNA]</scope>
    <source>
        <strain evidence="1 2">DSM 2132</strain>
    </source>
</reference>